<dbReference type="EMBL" id="MW434688">
    <property type="protein sequence ID" value="QRW41754.1"/>
    <property type="molecule type" value="Genomic_RNA"/>
</dbReference>
<evidence type="ECO:0000313" key="4">
    <source>
        <dbReference type="EMBL" id="QRW41754.1"/>
    </source>
</evidence>
<protein>
    <submittedName>
        <fullName evidence="6">Nucleoprotein</fullName>
    </submittedName>
</protein>
<keyword evidence="6" id="KW-0946">Virion</keyword>
<name>A0A894KH09_9VIRU</name>
<dbReference type="GO" id="GO:0019013">
    <property type="term" value="C:viral nucleocapsid"/>
    <property type="evidence" value="ECO:0007669"/>
    <property type="project" value="UniProtKB-KW"/>
</dbReference>
<dbReference type="EMBL" id="MW434689">
    <property type="protein sequence ID" value="QRW41756.1"/>
    <property type="molecule type" value="Genomic_RNA"/>
</dbReference>
<dbReference type="Proteomes" id="UP000888180">
    <property type="component" value="Genome"/>
</dbReference>
<evidence type="ECO:0000313" key="6">
    <source>
        <dbReference type="EMBL" id="QRW41758.1"/>
    </source>
</evidence>
<dbReference type="GeneID" id="80557558"/>
<dbReference type="EMBL" id="MW434687">
    <property type="protein sequence ID" value="QRW41752.1"/>
    <property type="molecule type" value="Genomic_RNA"/>
</dbReference>
<accession>A0A894KH09</accession>
<keyword evidence="7" id="KW-1185">Reference proteome</keyword>
<evidence type="ECO:0000313" key="1">
    <source>
        <dbReference type="EMBL" id="QRW41748.1"/>
    </source>
</evidence>
<evidence type="ECO:0000313" key="5">
    <source>
        <dbReference type="EMBL" id="QRW41756.1"/>
    </source>
</evidence>
<dbReference type="EMBL" id="MW434685">
    <property type="protein sequence ID" value="QRW41748.1"/>
    <property type="molecule type" value="Genomic_RNA"/>
</dbReference>
<evidence type="ECO:0000313" key="3">
    <source>
        <dbReference type="EMBL" id="QRW41752.1"/>
    </source>
</evidence>
<dbReference type="EMBL" id="MW434686">
    <property type="protein sequence ID" value="QRW41750.1"/>
    <property type="molecule type" value="Genomic_RNA"/>
</dbReference>
<organism evidence="6 7">
    <name type="scientific">Miglotas virus</name>
    <dbReference type="NCBI Taxonomy" id="2800927"/>
    <lineage>
        <taxon>Viruses</taxon>
        <taxon>Riboviria</taxon>
        <taxon>Orthornavirae</taxon>
        <taxon>Negarnaviricota</taxon>
        <taxon>Polyploviricotina</taxon>
        <taxon>Bunyaviricetes</taxon>
        <taxon>Elliovirales</taxon>
        <taxon>Phasmaviridae</taxon>
        <taxon>Orthophasmavirus</taxon>
        <taxon>Orthophasmavirus miglotalis</taxon>
        <taxon>Orthophasmavirus miglotasense</taxon>
    </lineage>
</organism>
<reference evidence="6" key="1">
    <citation type="journal article" date="2020" name="bioRxiv">
        <title>Single mosquito metatranscriptomics identifies vectors, emerging pathogens and reservoirs in one assay.</title>
        <authorList>
            <person name="Batson J."/>
            <person name="Dudas G."/>
            <person name="Haas-Stapleton E."/>
            <person name="Kistler A.L."/>
            <person name="Li L.M."/>
            <person name="Logan P."/>
            <person name="Ratnasiri K."/>
            <person name="Retallack H."/>
        </authorList>
    </citation>
    <scope>NUCLEOTIDE SEQUENCE</scope>
    <source>
        <strain evidence="1">CMS002_028b_WVAL</strain>
        <strain evidence="2">CMS002_028d_WVAL</strain>
        <strain evidence="3">CMS002_028e_WVAL</strain>
        <strain evidence="4">CMS002_047f_WVAL</strain>
        <strain evidence="5">CMS002_047h_WVAL</strain>
        <strain evidence="6">CMS002_047i_WVAL</strain>
    </source>
</reference>
<proteinExistence type="predicted"/>
<evidence type="ECO:0000313" key="7">
    <source>
        <dbReference type="Proteomes" id="UP000888180"/>
    </source>
</evidence>
<keyword evidence="6" id="KW-0543">Viral nucleoprotein</keyword>
<sequence>MSKEIPFINAGSVSEARKVTLPEETRRDYETQEKTIAAVLKSALAKDYVLDLISPSELASSLGGVVLDVKAMMLQIAYVMPSVMVNAKWGDKLQTLDFMAKVLYLIGPQSRSIKKLADNDKHWNLRTHEELTDNDIDGIIDTLIAGANAEFNANWELGNLGLNSRGEVVNAYAAEIAALNTKWKSSPRNEEKYVISGCISIASYKNSPPPTTPPKADKNCIILTLKQASIAALRIMDYFTQEACAHGHYILTPLGGAIFSRDSINEMFNVDLIKATFKAKCNLVMAINASAQSGGQHDRNARADIAALCALVATGNVKERRVRESIVHKTVKQFIASKRPLDKALFKAMAPYATGGLPHDFCLEVLDTEYKEARITHMEITRAAALSRTIVDLGSSSKN</sequence>
<dbReference type="KEGG" id="vg:80557558"/>
<evidence type="ECO:0000313" key="2">
    <source>
        <dbReference type="EMBL" id="QRW41750.1"/>
    </source>
</evidence>
<dbReference type="EMBL" id="MW434690">
    <property type="protein sequence ID" value="QRW41758.1"/>
    <property type="molecule type" value="Genomic_RNA"/>
</dbReference>
<dbReference type="RefSeq" id="YP_010840373.1">
    <property type="nucleotide sequence ID" value="NC_078662.1"/>
</dbReference>